<accession>A0A2P2E6Q5</accession>
<gene>
    <name evidence="2" type="ORF">PbB2_00408</name>
</gene>
<dbReference type="EMBL" id="BFBR01000001">
    <property type="protein sequence ID" value="GBF56751.1"/>
    <property type="molecule type" value="Genomic_DNA"/>
</dbReference>
<dbReference type="OrthoDB" id="9843438at2"/>
<keyword evidence="1" id="KW-0812">Transmembrane</keyword>
<feature type="transmembrane region" description="Helical" evidence="1">
    <location>
        <begin position="59"/>
        <end position="84"/>
    </location>
</feature>
<proteinExistence type="predicted"/>
<comment type="caution">
    <text evidence="2">The sequence shown here is derived from an EMBL/GenBank/DDBJ whole genome shotgun (WGS) entry which is preliminary data.</text>
</comment>
<evidence type="ECO:0000313" key="3">
    <source>
        <dbReference type="Proteomes" id="UP000245086"/>
    </source>
</evidence>
<dbReference type="AlphaFoldDB" id="A0A2P2E6Q5"/>
<organism evidence="2 3">
    <name type="scientific">Candidatus Phycosocius bacilliformis</name>
    <dbReference type="NCBI Taxonomy" id="1445552"/>
    <lineage>
        <taxon>Bacteria</taxon>
        <taxon>Pseudomonadati</taxon>
        <taxon>Pseudomonadota</taxon>
        <taxon>Alphaproteobacteria</taxon>
        <taxon>Caulobacterales</taxon>
        <taxon>Caulobacterales incertae sedis</taxon>
        <taxon>Candidatus Phycosocius</taxon>
    </lineage>
</organism>
<keyword evidence="3" id="KW-1185">Reference proteome</keyword>
<feature type="transmembrane region" description="Helical" evidence="1">
    <location>
        <begin position="16"/>
        <end position="39"/>
    </location>
</feature>
<reference evidence="2" key="1">
    <citation type="journal article" date="2018" name="Genome Announc.">
        <title>Draft Genome Sequence of "Candidatus Phycosocius bacilliformis," an Alphaproteobacterial Ectosymbiont of the Hydrocarbon-Producing Green Alga Botryococcus braunii.</title>
        <authorList>
            <person name="Tanabe Y."/>
            <person name="Yamaguchi H."/>
            <person name="Watanabe M.M."/>
        </authorList>
    </citation>
    <scope>NUCLEOTIDE SEQUENCE [LARGE SCALE GENOMIC DNA]</scope>
    <source>
        <strain evidence="2">BOTRYCO-2</strain>
    </source>
</reference>
<evidence type="ECO:0000313" key="2">
    <source>
        <dbReference type="EMBL" id="GBF56751.1"/>
    </source>
</evidence>
<protein>
    <submittedName>
        <fullName evidence="2">Uncharacterized protein</fullName>
    </submittedName>
</protein>
<feature type="transmembrane region" description="Helical" evidence="1">
    <location>
        <begin position="140"/>
        <end position="158"/>
    </location>
</feature>
<name>A0A2P2E6Q5_9PROT</name>
<feature type="transmembrane region" description="Helical" evidence="1">
    <location>
        <begin position="112"/>
        <end position="134"/>
    </location>
</feature>
<keyword evidence="1" id="KW-1133">Transmembrane helix</keyword>
<sequence>MSDKQSSERRTKSIKSFIAGILVFMVLGGITGYFAGSWLHTADQGEAGLRLDEIGWTTAISLFLGIILLAIYLVSAVLFGAAIINPRIAANSAMTGGLGDGPGSRRAYPMLLIFYVGYSAALAALMIIQVLPSLTQNMQGIYLGAVITGTAMMAWSGYRLWHILDEFFRAIWIEACALSCFISLPIGIILMATAKLGFTTSITAFDFFVWYQVIYLIAYSWVAGAKDPSMLSPLGMDDA</sequence>
<dbReference type="RefSeq" id="WP_108983607.1">
    <property type="nucleotide sequence ID" value="NZ_BFBR01000001.1"/>
</dbReference>
<keyword evidence="1" id="KW-0472">Membrane</keyword>
<dbReference type="Proteomes" id="UP000245086">
    <property type="component" value="Unassembled WGS sequence"/>
</dbReference>
<feature type="transmembrane region" description="Helical" evidence="1">
    <location>
        <begin position="170"/>
        <end position="192"/>
    </location>
</feature>
<feature type="transmembrane region" description="Helical" evidence="1">
    <location>
        <begin position="198"/>
        <end position="222"/>
    </location>
</feature>
<evidence type="ECO:0000256" key="1">
    <source>
        <dbReference type="SAM" id="Phobius"/>
    </source>
</evidence>